<proteinExistence type="inferred from homology"/>
<evidence type="ECO:0000256" key="2">
    <source>
        <dbReference type="ARBA" id="ARBA00035108"/>
    </source>
</evidence>
<feature type="region of interest" description="Disordered" evidence="4">
    <location>
        <begin position="149"/>
        <end position="177"/>
    </location>
</feature>
<dbReference type="EMBL" id="JBIRGQ010000001">
    <property type="protein sequence ID" value="MFH8544472.1"/>
    <property type="molecule type" value="Genomic_DNA"/>
</dbReference>
<dbReference type="Proteomes" id="UP001610818">
    <property type="component" value="Unassembled WGS sequence"/>
</dbReference>
<dbReference type="PANTHER" id="PTHR36852:SF1">
    <property type="entry name" value="PROTEIN GVPL 2"/>
    <property type="match status" value="1"/>
</dbReference>
<protein>
    <submittedName>
        <fullName evidence="5">GvpL/GvpF family gas vesicle protein</fullName>
    </submittedName>
</protein>
<organism evidence="5 6">
    <name type="scientific">Streptomyces longisporoflavus</name>
    <dbReference type="NCBI Taxonomy" id="28044"/>
    <lineage>
        <taxon>Bacteria</taxon>
        <taxon>Bacillati</taxon>
        <taxon>Actinomycetota</taxon>
        <taxon>Actinomycetes</taxon>
        <taxon>Kitasatosporales</taxon>
        <taxon>Streptomycetaceae</taxon>
        <taxon>Streptomyces</taxon>
    </lineage>
</organism>
<dbReference type="InterPro" id="IPR009430">
    <property type="entry name" value="GvpL/GvpF"/>
</dbReference>
<gene>
    <name evidence="5" type="ORF">ACH4F9_05595</name>
</gene>
<keyword evidence="6" id="KW-1185">Reference proteome</keyword>
<reference evidence="5 6" key="1">
    <citation type="submission" date="2024-10" db="EMBL/GenBank/DDBJ databases">
        <title>The Natural Products Discovery Center: Release of the First 8490 Sequenced Strains for Exploring Actinobacteria Biosynthetic Diversity.</title>
        <authorList>
            <person name="Kalkreuter E."/>
            <person name="Kautsar S.A."/>
            <person name="Yang D."/>
            <person name="Bader C.D."/>
            <person name="Teijaro C.N."/>
            <person name="Fluegel L."/>
            <person name="Davis C.M."/>
            <person name="Simpson J.R."/>
            <person name="Lauterbach L."/>
            <person name="Steele A.D."/>
            <person name="Gui C."/>
            <person name="Meng S."/>
            <person name="Li G."/>
            <person name="Viehrig K."/>
            <person name="Ye F."/>
            <person name="Su P."/>
            <person name="Kiefer A.F."/>
            <person name="Nichols A."/>
            <person name="Cepeda A.J."/>
            <person name="Yan W."/>
            <person name="Fan B."/>
            <person name="Jiang Y."/>
            <person name="Adhikari A."/>
            <person name="Zheng C.-J."/>
            <person name="Schuster L."/>
            <person name="Cowan T.M."/>
            <person name="Smanski M.J."/>
            <person name="Chevrette M.G."/>
            <person name="De Carvalho L.P.S."/>
            <person name="Shen B."/>
        </authorList>
    </citation>
    <scope>NUCLEOTIDE SEQUENCE [LARGE SCALE GENOMIC DNA]</scope>
    <source>
        <strain evidence="5 6">NPDC017990</strain>
    </source>
</reference>
<comment type="caution">
    <text evidence="5">The sequence shown here is derived from an EMBL/GenBank/DDBJ whole genome shotgun (WGS) entry which is preliminary data.</text>
</comment>
<comment type="subcellular location">
    <subcellularLocation>
        <location evidence="2">Gas vesicle</location>
    </subcellularLocation>
</comment>
<dbReference type="RefSeq" id="WP_397708226.1">
    <property type="nucleotide sequence ID" value="NZ_JBIRGN010000001.1"/>
</dbReference>
<evidence type="ECO:0000313" key="5">
    <source>
        <dbReference type="EMBL" id="MFH8544472.1"/>
    </source>
</evidence>
<accession>A0ABW7QI52</accession>
<evidence type="ECO:0000256" key="4">
    <source>
        <dbReference type="SAM" id="MobiDB-lite"/>
    </source>
</evidence>
<sequence length="279" mass="30803">MTHPGPRAQDPVAHTATYVFAVCRDTRAMNTADLTALPGMPGGGPLRLLSSATLTAVVQSVPTADFTDEVWQQRLSDRQEIERYARAHHEVVSAAAARGPAVPLPLATLYHDDERARRVLDDEAKRFHDALKRIAHHAEWGVKVYGRQKPPQATDAAPARPVAVGTGPREAPAPGAGLAYLNRKRSVHQGRERRRQEALSVAESVDAEFRQLAAASRRLRTHDASLSGDHRVHVLNATYLVAEERVDELMRMTRTLRERTDAQIELSGPWVPYSFVGEV</sequence>
<keyword evidence="1" id="KW-0304">Gas vesicle</keyword>
<dbReference type="PANTHER" id="PTHR36852">
    <property type="entry name" value="PROTEIN GVPL 2"/>
    <property type="match status" value="1"/>
</dbReference>
<dbReference type="Pfam" id="PF06386">
    <property type="entry name" value="GvpL_GvpF"/>
    <property type="match status" value="1"/>
</dbReference>
<evidence type="ECO:0000313" key="6">
    <source>
        <dbReference type="Proteomes" id="UP001610818"/>
    </source>
</evidence>
<name>A0ABW7QI52_9ACTN</name>
<evidence type="ECO:0000256" key="1">
    <source>
        <dbReference type="ARBA" id="ARBA00022987"/>
    </source>
</evidence>
<evidence type="ECO:0000256" key="3">
    <source>
        <dbReference type="ARBA" id="ARBA00035643"/>
    </source>
</evidence>
<comment type="similarity">
    <text evidence="3">Belongs to the gas vesicle GvpF/GvpL family.</text>
</comment>